<protein>
    <submittedName>
        <fullName evidence="2">Phosphonoacetate hydrolase</fullName>
    </submittedName>
</protein>
<keyword evidence="2" id="KW-0378">Hydrolase</keyword>
<dbReference type="STRING" id="355243.SAMN03080615_02225"/>
<dbReference type="AlphaFoldDB" id="A0A1H9HU79"/>
<dbReference type="OrthoDB" id="9810131at2"/>
<accession>A0A1H9HU79</accession>
<feature type="domain" description="PhnA protein N-terminal proteobacterial" evidence="1">
    <location>
        <begin position="6"/>
        <end position="52"/>
    </location>
</feature>
<reference evidence="3" key="1">
    <citation type="submission" date="2016-10" db="EMBL/GenBank/DDBJ databases">
        <authorList>
            <person name="Varghese N."/>
            <person name="Submissions S."/>
        </authorList>
    </citation>
    <scope>NUCLEOTIDE SEQUENCE [LARGE SCALE GENOMIC DNA]</scope>
    <source>
        <strain evidence="3">DSM 18887</strain>
    </source>
</reference>
<proteinExistence type="predicted"/>
<dbReference type="EMBL" id="FOGB01000006">
    <property type="protein sequence ID" value="SEQ65871.1"/>
    <property type="molecule type" value="Genomic_DNA"/>
</dbReference>
<dbReference type="Pfam" id="PF03831">
    <property type="entry name" value="YjdM"/>
    <property type="match status" value="1"/>
</dbReference>
<dbReference type="RefSeq" id="WP_091357950.1">
    <property type="nucleotide sequence ID" value="NZ_AP025284.1"/>
</dbReference>
<evidence type="ECO:0000259" key="1">
    <source>
        <dbReference type="SMART" id="SM00782"/>
    </source>
</evidence>
<dbReference type="SUPFAM" id="SSF82057">
    <property type="entry name" value="Prokaryotic SH3-related domain"/>
    <property type="match status" value="1"/>
</dbReference>
<evidence type="ECO:0000313" key="3">
    <source>
        <dbReference type="Proteomes" id="UP000198749"/>
    </source>
</evidence>
<dbReference type="GO" id="GO:0016787">
    <property type="term" value="F:hydrolase activity"/>
    <property type="evidence" value="ECO:0007669"/>
    <property type="project" value="UniProtKB-KW"/>
</dbReference>
<keyword evidence="3" id="KW-1185">Reference proteome</keyword>
<sequence>MSTEQALRDRSESKCELCSATDNLSVYEVPPGSVGGVDDSVLVCATCKGQIENPETMDANHWRCLNDSMWNPAPAVQVVAWRMLNRLRSEGWPQDLLDMMYLDDETSLWAKATGDHLDDSEKVIHRDSNGAILEAGDNVVLIKDLDVKGAGFTAKRGTAVRGISLVQDNAEHIEGRVNGTRIVILTKFVKKS</sequence>
<dbReference type="InterPro" id="IPR013988">
    <property type="entry name" value="YjdM_C"/>
</dbReference>
<evidence type="ECO:0000313" key="2">
    <source>
        <dbReference type="EMBL" id="SEQ65871.1"/>
    </source>
</evidence>
<dbReference type="Proteomes" id="UP000198749">
    <property type="component" value="Unassembled WGS sequence"/>
</dbReference>
<dbReference type="PANTHER" id="PTHR30305">
    <property type="entry name" value="PROTEIN YJDM-RELATED"/>
    <property type="match status" value="1"/>
</dbReference>
<name>A0A1H9HU79_9GAMM</name>
<dbReference type="PANTHER" id="PTHR30305:SF3">
    <property type="entry name" value="PROTEIN YJDM"/>
    <property type="match status" value="1"/>
</dbReference>
<dbReference type="InterPro" id="IPR013991">
    <property type="entry name" value="PhnaA_N_proteobac"/>
</dbReference>
<dbReference type="Gene3D" id="2.30.30.40">
    <property type="entry name" value="SH3 Domains"/>
    <property type="match status" value="1"/>
</dbReference>
<gene>
    <name evidence="2" type="ORF">SAMN03080615_02225</name>
</gene>
<dbReference type="SMART" id="SM00782">
    <property type="entry name" value="PhnA_Zn_Ribbon"/>
    <property type="match status" value="1"/>
</dbReference>
<organism evidence="2 3">
    <name type="scientific">Amphritea atlantica</name>
    <dbReference type="NCBI Taxonomy" id="355243"/>
    <lineage>
        <taxon>Bacteria</taxon>
        <taxon>Pseudomonadati</taxon>
        <taxon>Pseudomonadota</taxon>
        <taxon>Gammaproteobacteria</taxon>
        <taxon>Oceanospirillales</taxon>
        <taxon>Oceanospirillaceae</taxon>
        <taxon>Amphritea</taxon>
    </lineage>
</organism>